<dbReference type="NCBIfam" id="TIGR00172">
    <property type="entry name" value="maf"/>
    <property type="match status" value="1"/>
</dbReference>
<proteinExistence type="inferred from homology"/>
<name>A0ABT3MWH1_9GAMM</name>
<protein>
    <recommendedName>
        <fullName evidence="5">7-methyl-GTP pyrophosphatase</fullName>
        <shortName evidence="5">m(7)GTP pyrophosphatase</shortName>
        <ecNumber evidence="5">3.6.1.-</ecNumber>
    </recommendedName>
</protein>
<dbReference type="Proteomes" id="UP001209854">
    <property type="component" value="Unassembled WGS sequence"/>
</dbReference>
<keyword evidence="7" id="KW-1185">Reference proteome</keyword>
<dbReference type="EC" id="3.6.1.-" evidence="5"/>
<feature type="site" description="Important for substrate specificity" evidence="5">
    <location>
        <position position="11"/>
    </location>
</feature>
<accession>A0ABT3MWH1</accession>
<dbReference type="InterPro" id="IPR003697">
    <property type="entry name" value="Maf-like"/>
</dbReference>
<evidence type="ECO:0000256" key="4">
    <source>
        <dbReference type="ARBA" id="ARBA00023080"/>
    </source>
</evidence>
<comment type="similarity">
    <text evidence="5">Belongs to the Maf family. YceF subfamily.</text>
</comment>
<dbReference type="PANTHER" id="PTHR43213:SF10">
    <property type="entry name" value="7-METHYL-GTP PYROPHOSPHATASE"/>
    <property type="match status" value="1"/>
</dbReference>
<comment type="caution">
    <text evidence="6">The sequence shown here is derived from an EMBL/GenBank/DDBJ whole genome shotgun (WGS) entry which is preliminary data.</text>
</comment>
<dbReference type="Pfam" id="PF02545">
    <property type="entry name" value="Maf"/>
    <property type="match status" value="1"/>
</dbReference>
<keyword evidence="2 5" id="KW-0963">Cytoplasm</keyword>
<evidence type="ECO:0000313" key="6">
    <source>
        <dbReference type="EMBL" id="MCW7553408.1"/>
    </source>
</evidence>
<reference evidence="6 7" key="1">
    <citation type="submission" date="2022-10" db="EMBL/GenBank/DDBJ databases">
        <title>High-quality genome sequences of two octocoral-associated bacteria, Endozoicomonas euniceicola EF212 and Endozoicomonas gorgoniicola PS125.</title>
        <authorList>
            <person name="Chiou Y.-J."/>
            <person name="Chen Y.-H."/>
        </authorList>
    </citation>
    <scope>NUCLEOTIDE SEQUENCE [LARGE SCALE GENOMIC DNA]</scope>
    <source>
        <strain evidence="6 7">PS125</strain>
    </source>
</reference>
<dbReference type="PANTHER" id="PTHR43213">
    <property type="entry name" value="BIFUNCTIONAL DTTP/UTP PYROPHOSPHATASE/METHYLTRANSFERASE PROTEIN-RELATED"/>
    <property type="match status" value="1"/>
</dbReference>
<evidence type="ECO:0000256" key="5">
    <source>
        <dbReference type="HAMAP-Rule" id="MF_00528"/>
    </source>
</evidence>
<dbReference type="EMBL" id="JAPFCC010000001">
    <property type="protein sequence ID" value="MCW7553408.1"/>
    <property type="molecule type" value="Genomic_DNA"/>
</dbReference>
<keyword evidence="3 5" id="KW-0378">Hydrolase</keyword>
<comment type="subcellular location">
    <subcellularLocation>
        <location evidence="1 5">Cytoplasm</location>
    </subcellularLocation>
</comment>
<dbReference type="CDD" id="cd00555">
    <property type="entry name" value="Maf"/>
    <property type="match status" value="1"/>
</dbReference>
<feature type="active site" description="Proton acceptor" evidence="5">
    <location>
        <position position="68"/>
    </location>
</feature>
<evidence type="ECO:0000256" key="3">
    <source>
        <dbReference type="ARBA" id="ARBA00022801"/>
    </source>
</evidence>
<dbReference type="Gene3D" id="3.90.950.10">
    <property type="match status" value="1"/>
</dbReference>
<sequence>MKLLLASGSPYRKQLLERLELEFSCQAPDIDETPLPGETAEALSLRLSEAKARALAESYPDHLIIASDQAAQLGQTILGKPGTHHRASEQLLACSNQAVTFYTGLCLLNTRTGKKQLDCIPFTVHFRQLNREQVERYIKKEEPLDCAGSFKCEGLGITLFTKMSGDDPNSLTGLPLIRLTDMLLNEGISII</sequence>
<comment type="cofactor">
    <cofactor evidence="5">
        <name>a divalent metal cation</name>
        <dbReference type="ChEBI" id="CHEBI:60240"/>
    </cofactor>
</comment>
<feature type="site" description="Important for substrate specificity" evidence="5">
    <location>
        <position position="69"/>
    </location>
</feature>
<dbReference type="RefSeq" id="WP_262568238.1">
    <property type="nucleotide sequence ID" value="NZ_JAPFCC010000001.1"/>
</dbReference>
<evidence type="ECO:0000256" key="2">
    <source>
        <dbReference type="ARBA" id="ARBA00022490"/>
    </source>
</evidence>
<dbReference type="HAMAP" id="MF_00528">
    <property type="entry name" value="Maf"/>
    <property type="match status" value="1"/>
</dbReference>
<dbReference type="InterPro" id="IPR029001">
    <property type="entry name" value="ITPase-like_fam"/>
</dbReference>
<comment type="function">
    <text evidence="5">Nucleoside triphosphate pyrophosphatase that hydrolyzes 7-methyl-GTP (m(7)GTP). May have a dual role in cell division arrest and in preventing the incorporation of modified nucleotides into cellular nucleic acids.</text>
</comment>
<gene>
    <name evidence="6" type="ORF">NX722_12340</name>
</gene>
<comment type="catalytic activity">
    <reaction evidence="5">
        <text>N(7)-methyl-GTP + H2O = N(7)-methyl-GMP + diphosphate + H(+)</text>
        <dbReference type="Rhea" id="RHEA:58744"/>
        <dbReference type="ChEBI" id="CHEBI:15377"/>
        <dbReference type="ChEBI" id="CHEBI:15378"/>
        <dbReference type="ChEBI" id="CHEBI:33019"/>
        <dbReference type="ChEBI" id="CHEBI:58285"/>
        <dbReference type="ChEBI" id="CHEBI:87133"/>
    </reaction>
</comment>
<evidence type="ECO:0000313" key="7">
    <source>
        <dbReference type="Proteomes" id="UP001209854"/>
    </source>
</evidence>
<evidence type="ECO:0000256" key="1">
    <source>
        <dbReference type="ARBA" id="ARBA00004496"/>
    </source>
</evidence>
<dbReference type="SUPFAM" id="SSF52972">
    <property type="entry name" value="ITPase-like"/>
    <property type="match status" value="1"/>
</dbReference>
<organism evidence="6 7">
    <name type="scientific">Endozoicomonas gorgoniicola</name>
    <dbReference type="NCBI Taxonomy" id="1234144"/>
    <lineage>
        <taxon>Bacteria</taxon>
        <taxon>Pseudomonadati</taxon>
        <taxon>Pseudomonadota</taxon>
        <taxon>Gammaproteobacteria</taxon>
        <taxon>Oceanospirillales</taxon>
        <taxon>Endozoicomonadaceae</taxon>
        <taxon>Endozoicomonas</taxon>
    </lineage>
</organism>
<comment type="caution">
    <text evidence="5">Lacks conserved residue(s) required for the propagation of feature annotation.</text>
</comment>
<dbReference type="PIRSF" id="PIRSF006305">
    <property type="entry name" value="Maf"/>
    <property type="match status" value="1"/>
</dbReference>
<feature type="site" description="Important for substrate specificity" evidence="5">
    <location>
        <position position="153"/>
    </location>
</feature>
<keyword evidence="4 5" id="KW-0546">Nucleotide metabolism</keyword>